<gene>
    <name evidence="2" type="ORF">MNB_SV-9-325</name>
</gene>
<evidence type="ECO:0008006" key="3">
    <source>
        <dbReference type="Google" id="ProtNLM"/>
    </source>
</evidence>
<accession>A0A1W1BCA2</accession>
<feature type="coiled-coil region" evidence="1">
    <location>
        <begin position="632"/>
        <end position="659"/>
    </location>
</feature>
<name>A0A1W1BCA2_9ZZZZ</name>
<reference evidence="2" key="1">
    <citation type="submission" date="2016-10" db="EMBL/GenBank/DDBJ databases">
        <authorList>
            <person name="de Groot N.N."/>
        </authorList>
    </citation>
    <scope>NUCLEOTIDE SEQUENCE</scope>
</reference>
<keyword evidence="1" id="KW-0175">Coiled coil</keyword>
<dbReference type="EMBL" id="FPHG01000008">
    <property type="protein sequence ID" value="SFV51127.1"/>
    <property type="molecule type" value="Genomic_DNA"/>
</dbReference>
<proteinExistence type="predicted"/>
<evidence type="ECO:0000256" key="1">
    <source>
        <dbReference type="SAM" id="Coils"/>
    </source>
</evidence>
<protein>
    <recommendedName>
        <fullName evidence="3">CRISPR-associated protein, Csh1 family</fullName>
    </recommendedName>
</protein>
<dbReference type="AlphaFoldDB" id="A0A1W1BCA2"/>
<sequence>MIKEIVEFMDLNGGKFRDIILDNRTISKGLHIVIDKDTFEIKEFAYNDGSDEFLSFVNKYDLKKREYYSNYLDSNKNFDSSPMKGKNQIHSASPYAIFFRYKTDKTILERLLEIKQRIFVTGYFEKLISLTENHNTLKNIKLIERMIKNKLSSKCFIKGIGKELLLKIKNNDYIKIYFDYDLKYIEVFYNEYSPEMSFNAKGLFEDKNSYSTKEEYTCPISSEIINLGTSSFLNTFADKKPFYLHKTRDRTYGGYTALYSGKVVQQLSLFEELLKLKIKVEKYEKRLFPNPLPIFISNKDAIDNDGNKIYFDLLKDTKEPIGYKEIIEKAYEKISDNSDEINELNFYLIFWGNTKDGLRFYDVDYIDSFQYKLKDFEISDIFELKMFSGNIDTIFNMERGFFSKFFYTLNGENESTYMLQNNYFTEKINVPSTEQIPAMVATKFYQYNKAIFDYIYKGKEEVINGYIFDDICISIIREQIKLNDDWDKSYKIKEKLALYISLHKNFHKGEDLATEIIDLREKIGNVLENDEVHLENDKEFAFASGQLIRYILNKNESASKTHSLLDIFISKNSASDFQLVIAQQIQKYSHAFKFFNSYGWFDKLVSEVMVYQLEQKTIKSLIPLIMAGYFSNSVISQKIANKAEENKKLKENGEENDEK</sequence>
<organism evidence="2">
    <name type="scientific">hydrothermal vent metagenome</name>
    <dbReference type="NCBI Taxonomy" id="652676"/>
    <lineage>
        <taxon>unclassified sequences</taxon>
        <taxon>metagenomes</taxon>
        <taxon>ecological metagenomes</taxon>
    </lineage>
</organism>
<evidence type="ECO:0000313" key="2">
    <source>
        <dbReference type="EMBL" id="SFV51127.1"/>
    </source>
</evidence>